<dbReference type="InterPro" id="IPR029063">
    <property type="entry name" value="SAM-dependent_MTases_sf"/>
</dbReference>
<keyword evidence="4" id="KW-1185">Reference proteome</keyword>
<dbReference type="EMBL" id="JAVRJZ010000003">
    <property type="protein sequence ID" value="KAK2724463.1"/>
    <property type="molecule type" value="Genomic_DNA"/>
</dbReference>
<name>A0AA88I8E4_ARTSF</name>
<dbReference type="GO" id="GO:0031902">
    <property type="term" value="C:late endosome membrane"/>
    <property type="evidence" value="ECO:0007669"/>
    <property type="project" value="TreeGrafter"/>
</dbReference>
<dbReference type="GO" id="GO:0005794">
    <property type="term" value="C:Golgi apparatus"/>
    <property type="evidence" value="ECO:0007669"/>
    <property type="project" value="TreeGrafter"/>
</dbReference>
<feature type="transmembrane region" description="Helical" evidence="1">
    <location>
        <begin position="12"/>
        <end position="30"/>
    </location>
</feature>
<dbReference type="AlphaFoldDB" id="A0AA88I8E4"/>
<dbReference type="GO" id="GO:0016197">
    <property type="term" value="P:endosomal transport"/>
    <property type="evidence" value="ECO:0007669"/>
    <property type="project" value="TreeGrafter"/>
</dbReference>
<dbReference type="InterPro" id="IPR053202">
    <property type="entry name" value="EGF_Rcpt_Signaling_Reg"/>
</dbReference>
<proteinExistence type="predicted"/>
<gene>
    <name evidence="3" type="ORF">QYM36_001088</name>
</gene>
<evidence type="ECO:0000313" key="3">
    <source>
        <dbReference type="EMBL" id="KAK2724463.1"/>
    </source>
</evidence>
<accession>A0AA88I8E4</accession>
<dbReference type="GO" id="GO:0006888">
    <property type="term" value="P:endoplasmic reticulum to Golgi vesicle-mediated transport"/>
    <property type="evidence" value="ECO:0007669"/>
    <property type="project" value="TreeGrafter"/>
</dbReference>
<dbReference type="PANTHER" id="PTHR34009:SF2">
    <property type="entry name" value="PROTEIN STAR"/>
    <property type="match status" value="1"/>
</dbReference>
<comment type="caution">
    <text evidence="3">The sequence shown here is derived from an EMBL/GenBank/DDBJ whole genome shotgun (WGS) entry which is preliminary data.</text>
</comment>
<dbReference type="InterPro" id="IPR006342">
    <property type="entry name" value="FkbM_mtfrase"/>
</dbReference>
<evidence type="ECO:0000256" key="1">
    <source>
        <dbReference type="SAM" id="Phobius"/>
    </source>
</evidence>
<reference evidence="3" key="1">
    <citation type="submission" date="2023-07" db="EMBL/GenBank/DDBJ databases">
        <title>Chromosome-level genome assembly of Artemia franciscana.</title>
        <authorList>
            <person name="Jo E."/>
        </authorList>
    </citation>
    <scope>NUCLEOTIDE SEQUENCE</scope>
    <source>
        <tissue evidence="3">Whole body</tissue>
    </source>
</reference>
<protein>
    <recommendedName>
        <fullName evidence="2">Methyltransferase FkbM domain-containing protein</fullName>
    </recommendedName>
</protein>
<keyword evidence="1" id="KW-0812">Transmembrane</keyword>
<keyword evidence="1" id="KW-1133">Transmembrane helix</keyword>
<dbReference type="GO" id="GO:0005789">
    <property type="term" value="C:endoplasmic reticulum membrane"/>
    <property type="evidence" value="ECO:0007669"/>
    <property type="project" value="TreeGrafter"/>
</dbReference>
<organism evidence="3 4">
    <name type="scientific">Artemia franciscana</name>
    <name type="common">Brine shrimp</name>
    <name type="synonym">Artemia sanfranciscana</name>
    <dbReference type="NCBI Taxonomy" id="6661"/>
    <lineage>
        <taxon>Eukaryota</taxon>
        <taxon>Metazoa</taxon>
        <taxon>Ecdysozoa</taxon>
        <taxon>Arthropoda</taxon>
        <taxon>Crustacea</taxon>
        <taxon>Branchiopoda</taxon>
        <taxon>Anostraca</taxon>
        <taxon>Artemiidae</taxon>
        <taxon>Artemia</taxon>
    </lineage>
</organism>
<sequence length="369" mass="42395">MCLTNLTRNAKNQTNICIVITFFILMIYVVKMRNMHKVSKCPSFETMVSKETNMEDKCLVDYVRTTRLSYPSTLPYNLSTSIDRTNLVSIAPDAFQSFLHDKDAPWVDALIAVEIFVPKKGQRHFLECGALDGVIFSTTLHLERFLEWTGILIEADDRFYRDLKNTNRKAYGVHVCASRTPHPSMAIFKPSPIYYKMMKDGEKFTNVNPGTGYVLNEIIGDRNESKEHLVEIQCVPIYTALLAAQMSRIDLFVLDIEGVEIDVLKTIPFEKVDIAVFMIEVYGKPKLEIRRIHDFLNSKGYVFYGRFEGGLHPGDEIYIKSQYYTGKEDKVKIQNLNARDTYNIIIGKNDEEIKKEELEAFDQITNTSS</sequence>
<evidence type="ECO:0000259" key="2">
    <source>
        <dbReference type="Pfam" id="PF05050"/>
    </source>
</evidence>
<keyword evidence="1" id="KW-0472">Membrane</keyword>
<dbReference type="Gene3D" id="3.40.50.150">
    <property type="entry name" value="Vaccinia Virus protein VP39"/>
    <property type="match status" value="1"/>
</dbReference>
<dbReference type="GO" id="GO:0005886">
    <property type="term" value="C:plasma membrane"/>
    <property type="evidence" value="ECO:0007669"/>
    <property type="project" value="TreeGrafter"/>
</dbReference>
<dbReference type="Proteomes" id="UP001187531">
    <property type="component" value="Unassembled WGS sequence"/>
</dbReference>
<feature type="domain" description="Methyltransferase FkbM" evidence="2">
    <location>
        <begin position="127"/>
        <end position="303"/>
    </location>
</feature>
<dbReference type="Pfam" id="PF05050">
    <property type="entry name" value="Methyltransf_21"/>
    <property type="match status" value="1"/>
</dbReference>
<evidence type="ECO:0000313" key="4">
    <source>
        <dbReference type="Proteomes" id="UP001187531"/>
    </source>
</evidence>
<dbReference type="PANTHER" id="PTHR34009">
    <property type="entry name" value="PROTEIN STAR"/>
    <property type="match status" value="1"/>
</dbReference>
<dbReference type="SUPFAM" id="SSF53335">
    <property type="entry name" value="S-adenosyl-L-methionine-dependent methyltransferases"/>
    <property type="match status" value="1"/>
</dbReference>